<comment type="subcellular location">
    <subcellularLocation>
        <location evidence="1">Cell outer membrane</location>
    </subcellularLocation>
</comment>
<accession>A0A3N4MHD2</accession>
<organism evidence="8 9">
    <name type="scientific">Chitinophaga barathri</name>
    <dbReference type="NCBI Taxonomy" id="1647451"/>
    <lineage>
        <taxon>Bacteria</taxon>
        <taxon>Pseudomonadati</taxon>
        <taxon>Bacteroidota</taxon>
        <taxon>Chitinophagia</taxon>
        <taxon>Chitinophagales</taxon>
        <taxon>Chitinophagaceae</taxon>
        <taxon>Chitinophaga</taxon>
    </lineage>
</organism>
<sequence>MNESFKKEAMKRILYIIGMAAIGISSCGKLEESPQAFISPENFYKTRSDAIAAVTAAYAPVRNNGFVTRNYAILGEVTTDNMFPLPNNNDRVQLDNYVHTPQNGILRETWTTFYQGISYSNFVIDKVPNIDMDGTLRDRLVAEGKFLRAFYYYHLVRLFGDLPLITTALASLDKLTYPKRSPAADVYAQIIADLKDAEVGLPVSYTGADQGRATRGAAKAFLASVYLTQKQYQLAADKAAEVMRPEYGYGLWANLADVFDIKNEFGKEAIFDAQFMSGPGGQGGNLIAFFAQENNAVGGRGFGSFQPTQELYDAFDPTDLRRTVWFTKGTDNKFYCNKWIDADAKTENQSDNNWPLIRYAEVVLTFAEAYNEVNVPVDGNLAYQAVNSIRGRANLPALSGLTQDQLRQAILKERRFEMAFEGQRWFDLVRTGTLVSTLLAKGTVNIKSFHVLFPVPQFEIDLNQNLKPQNTGYPQ</sequence>
<gene>
    <name evidence="8" type="ORF">EG028_10760</name>
</gene>
<dbReference type="InterPro" id="IPR011990">
    <property type="entry name" value="TPR-like_helical_dom_sf"/>
</dbReference>
<dbReference type="PROSITE" id="PS51257">
    <property type="entry name" value="PROKAR_LIPOPROTEIN"/>
    <property type="match status" value="1"/>
</dbReference>
<evidence type="ECO:0000313" key="9">
    <source>
        <dbReference type="Proteomes" id="UP000279089"/>
    </source>
</evidence>
<evidence type="ECO:0000259" key="6">
    <source>
        <dbReference type="Pfam" id="PF07980"/>
    </source>
</evidence>
<dbReference type="Gene3D" id="1.25.40.390">
    <property type="match status" value="1"/>
</dbReference>
<proteinExistence type="inferred from homology"/>
<evidence type="ECO:0000256" key="3">
    <source>
        <dbReference type="ARBA" id="ARBA00022729"/>
    </source>
</evidence>
<keyword evidence="3" id="KW-0732">Signal</keyword>
<dbReference type="Pfam" id="PF07980">
    <property type="entry name" value="SusD_RagB"/>
    <property type="match status" value="1"/>
</dbReference>
<dbReference type="SUPFAM" id="SSF48452">
    <property type="entry name" value="TPR-like"/>
    <property type="match status" value="1"/>
</dbReference>
<dbReference type="GO" id="GO:0009279">
    <property type="term" value="C:cell outer membrane"/>
    <property type="evidence" value="ECO:0007669"/>
    <property type="project" value="UniProtKB-SubCell"/>
</dbReference>
<protein>
    <submittedName>
        <fullName evidence="8">RagB/SusD family nutrient uptake outer membrane protein</fullName>
    </submittedName>
</protein>
<feature type="domain" description="SusD-like N-terminal" evidence="7">
    <location>
        <begin position="50"/>
        <end position="227"/>
    </location>
</feature>
<keyword evidence="5" id="KW-0998">Cell outer membrane</keyword>
<dbReference type="AlphaFoldDB" id="A0A3N4MHD2"/>
<dbReference type="EMBL" id="RMBX01000005">
    <property type="protein sequence ID" value="RPD41157.1"/>
    <property type="molecule type" value="Genomic_DNA"/>
</dbReference>
<reference evidence="9" key="1">
    <citation type="submission" date="2018-11" db="EMBL/GenBank/DDBJ databases">
        <title>Chitinophaga lutea sp.nov., isolate from arsenic contaminated soil.</title>
        <authorList>
            <person name="Zong Y."/>
        </authorList>
    </citation>
    <scope>NUCLEOTIDE SEQUENCE [LARGE SCALE GENOMIC DNA]</scope>
    <source>
        <strain evidence="9">YLT18</strain>
    </source>
</reference>
<evidence type="ECO:0000259" key="7">
    <source>
        <dbReference type="Pfam" id="PF14322"/>
    </source>
</evidence>
<dbReference type="InterPro" id="IPR033985">
    <property type="entry name" value="SusD-like_N"/>
</dbReference>
<dbReference type="Pfam" id="PF14322">
    <property type="entry name" value="SusD-like_3"/>
    <property type="match status" value="1"/>
</dbReference>
<dbReference type="CDD" id="cd08977">
    <property type="entry name" value="SusD"/>
    <property type="match status" value="1"/>
</dbReference>
<evidence type="ECO:0000256" key="5">
    <source>
        <dbReference type="ARBA" id="ARBA00023237"/>
    </source>
</evidence>
<dbReference type="Proteomes" id="UP000279089">
    <property type="component" value="Unassembled WGS sequence"/>
</dbReference>
<evidence type="ECO:0000256" key="1">
    <source>
        <dbReference type="ARBA" id="ARBA00004442"/>
    </source>
</evidence>
<comment type="similarity">
    <text evidence="2">Belongs to the SusD family.</text>
</comment>
<evidence type="ECO:0000256" key="4">
    <source>
        <dbReference type="ARBA" id="ARBA00023136"/>
    </source>
</evidence>
<name>A0A3N4MHD2_9BACT</name>
<evidence type="ECO:0000313" key="8">
    <source>
        <dbReference type="EMBL" id="RPD41157.1"/>
    </source>
</evidence>
<comment type="caution">
    <text evidence="8">The sequence shown here is derived from an EMBL/GenBank/DDBJ whole genome shotgun (WGS) entry which is preliminary data.</text>
</comment>
<dbReference type="OrthoDB" id="993981at2"/>
<dbReference type="InterPro" id="IPR012944">
    <property type="entry name" value="SusD_RagB_dom"/>
</dbReference>
<evidence type="ECO:0000256" key="2">
    <source>
        <dbReference type="ARBA" id="ARBA00006275"/>
    </source>
</evidence>
<feature type="domain" description="RagB/SusD" evidence="6">
    <location>
        <begin position="328"/>
        <end position="473"/>
    </location>
</feature>
<keyword evidence="4" id="KW-0472">Membrane</keyword>
<keyword evidence="9" id="KW-1185">Reference proteome</keyword>